<proteinExistence type="predicted"/>
<dbReference type="AlphaFoldDB" id="A0ABD5QI13"/>
<feature type="compositionally biased region" description="Acidic residues" evidence="1">
    <location>
        <begin position="1"/>
        <end position="10"/>
    </location>
</feature>
<organism evidence="2 3">
    <name type="scientific">Saliphagus infecundisoli</name>
    <dbReference type="NCBI Taxonomy" id="1849069"/>
    <lineage>
        <taxon>Archaea</taxon>
        <taxon>Methanobacteriati</taxon>
        <taxon>Methanobacteriota</taxon>
        <taxon>Stenosarchaea group</taxon>
        <taxon>Halobacteria</taxon>
        <taxon>Halobacteriales</taxon>
        <taxon>Natrialbaceae</taxon>
        <taxon>Saliphagus</taxon>
    </lineage>
</organism>
<feature type="region of interest" description="Disordered" evidence="1">
    <location>
        <begin position="1"/>
        <end position="20"/>
    </location>
</feature>
<feature type="compositionally biased region" description="Basic and acidic residues" evidence="1">
    <location>
        <begin position="11"/>
        <end position="20"/>
    </location>
</feature>
<dbReference type="InterPro" id="IPR008928">
    <property type="entry name" value="6-hairpin_glycosidase_sf"/>
</dbReference>
<evidence type="ECO:0008006" key="4">
    <source>
        <dbReference type="Google" id="ProtNLM"/>
    </source>
</evidence>
<accession>A0ABD5QI13</accession>
<evidence type="ECO:0000313" key="2">
    <source>
        <dbReference type="EMBL" id="MFC4989412.1"/>
    </source>
</evidence>
<evidence type="ECO:0000313" key="3">
    <source>
        <dbReference type="Proteomes" id="UP001595925"/>
    </source>
</evidence>
<dbReference type="InterPro" id="IPR010702">
    <property type="entry name" value="Pectate_lyase_2"/>
</dbReference>
<name>A0ABD5QI13_9EURY</name>
<protein>
    <recommendedName>
        <fullName evidence="4">Pectate lyase</fullName>
    </recommendedName>
</protein>
<sequence length="554" mass="62195">MTTDSFDEGEVPGRTDADRERLSIVEEHADRVLEVGRDRWSGEGTPLLADGVRVADNEPARWRYDGETFVLSNMASQQNLFRALSGLSALTGDPTYEDRAKAVVDYHFEHLSGENGLLEWGGHRFIDLKSLEPIAHVDNGAHEFKTHFPFYELLWETDPEATRRFLRAVWNAHVLDWETLDMNRHGEYGLETGDLWDNSFGDPEPFYEGRGLSFINIGADLVHAAGALYRLGGEEGALTWGKRLAGMYVKARHPETGLGAYQYTKPERREEPPETGPLTGNLTNSKYGDRAENQFGEQFGDVAREGWVHWGSRLETIHVTAAVMQLGLAERLGSEGRQLRDWTVDGLDALAEHAYAPERNAFRPMWADGTDLAGKRFGRTGYYGEEGTEWRPRDADMGFLLSYVRGYRLSGRDRLWETARNIADGLGIGDVGTEPGRGISLETEVAEPTPEEVFALLECYQTARDSAYLERARRVADGLIEERYHRGFFLPSEDHVHARFDTVEPLAILRLDAVLRGEAERVPAYVGGSGYVHGTFDGHGRTRDTKVIWPATSE</sequence>
<gene>
    <name evidence="2" type="ORF">ACFPFO_16955</name>
</gene>
<dbReference type="EMBL" id="JBHSJG010000048">
    <property type="protein sequence ID" value="MFC4989412.1"/>
    <property type="molecule type" value="Genomic_DNA"/>
</dbReference>
<dbReference type="Gene3D" id="3.90.105.40">
    <property type="match status" value="1"/>
</dbReference>
<evidence type="ECO:0000256" key="1">
    <source>
        <dbReference type="SAM" id="MobiDB-lite"/>
    </source>
</evidence>
<reference evidence="2 3" key="1">
    <citation type="journal article" date="2019" name="Int. J. Syst. Evol. Microbiol.">
        <title>The Global Catalogue of Microorganisms (GCM) 10K type strain sequencing project: providing services to taxonomists for standard genome sequencing and annotation.</title>
        <authorList>
            <consortium name="The Broad Institute Genomics Platform"/>
            <consortium name="The Broad Institute Genome Sequencing Center for Infectious Disease"/>
            <person name="Wu L."/>
            <person name="Ma J."/>
        </authorList>
    </citation>
    <scope>NUCLEOTIDE SEQUENCE [LARGE SCALE GENOMIC DNA]</scope>
    <source>
        <strain evidence="2 3">CGMCC 1.15824</strain>
    </source>
</reference>
<dbReference type="RefSeq" id="WP_224829283.1">
    <property type="nucleotide sequence ID" value="NZ_JAIVEF010000018.1"/>
</dbReference>
<dbReference type="Pfam" id="PF06917">
    <property type="entry name" value="Pectate_lyase_2"/>
    <property type="match status" value="1"/>
</dbReference>
<comment type="caution">
    <text evidence="2">The sequence shown here is derived from an EMBL/GenBank/DDBJ whole genome shotgun (WGS) entry which is preliminary data.</text>
</comment>
<dbReference type="Proteomes" id="UP001595925">
    <property type="component" value="Unassembled WGS sequence"/>
</dbReference>
<dbReference type="Gene3D" id="1.50.10.20">
    <property type="match status" value="1"/>
</dbReference>
<dbReference type="SUPFAM" id="SSF48208">
    <property type="entry name" value="Six-hairpin glycosidases"/>
    <property type="match status" value="1"/>
</dbReference>
<dbReference type="Gene3D" id="2.30.30.880">
    <property type="match status" value="1"/>
</dbReference>
<keyword evidence="3" id="KW-1185">Reference proteome</keyword>